<feature type="disulfide bond" evidence="14">
    <location>
        <begin position="294"/>
        <end position="309"/>
    </location>
</feature>
<evidence type="ECO:0000256" key="4">
    <source>
        <dbReference type="ARBA" id="ARBA00022583"/>
    </source>
</evidence>
<reference evidence="19 20" key="1">
    <citation type="submission" date="2020-10" db="EMBL/GenBank/DDBJ databases">
        <title>Pygocentrus nattereri (red-bellied piranha) genome, fPygNat1, primary haplotype.</title>
        <authorList>
            <person name="Myers G."/>
            <person name="Meyer A."/>
            <person name="Karagic N."/>
            <person name="Pippel M."/>
            <person name="Winkler S."/>
            <person name="Tracey A."/>
            <person name="Wood J."/>
            <person name="Formenti G."/>
            <person name="Howe K."/>
            <person name="Fedrigo O."/>
            <person name="Jarvis E.D."/>
        </authorList>
    </citation>
    <scope>NUCLEOTIDE SEQUENCE [LARGE SCALE GENOMIC DNA]</scope>
</reference>
<dbReference type="PROSITE" id="PS01186">
    <property type="entry name" value="EGF_2"/>
    <property type="match status" value="2"/>
</dbReference>
<dbReference type="PROSITE" id="PS00022">
    <property type="entry name" value="EGF_1"/>
    <property type="match status" value="1"/>
</dbReference>
<dbReference type="GO" id="GO:0016324">
    <property type="term" value="C:apical plasma membrane"/>
    <property type="evidence" value="ECO:0007669"/>
    <property type="project" value="TreeGrafter"/>
</dbReference>
<feature type="transmembrane region" description="Helical" evidence="17">
    <location>
        <begin position="1457"/>
        <end position="1478"/>
    </location>
</feature>
<dbReference type="InterPro" id="IPR001881">
    <property type="entry name" value="EGF-like_Ca-bd_dom"/>
</dbReference>
<feature type="disulfide bond" evidence="14">
    <location>
        <begin position="434"/>
        <end position="449"/>
    </location>
</feature>
<dbReference type="InterPro" id="IPR000742">
    <property type="entry name" value="EGF"/>
</dbReference>
<feature type="compositionally biased region" description="Basic and acidic residues" evidence="16">
    <location>
        <begin position="1490"/>
        <end position="1503"/>
    </location>
</feature>
<evidence type="ECO:0000313" key="20">
    <source>
        <dbReference type="Proteomes" id="UP001501920"/>
    </source>
</evidence>
<keyword evidence="12" id="KW-0325">Glycoprotein</keyword>
<dbReference type="SUPFAM" id="SSF57424">
    <property type="entry name" value="LDL receptor-like module"/>
    <property type="match status" value="11"/>
</dbReference>
<keyword evidence="3 13" id="KW-0245">EGF-like domain</keyword>
<evidence type="ECO:0000256" key="12">
    <source>
        <dbReference type="ARBA" id="ARBA00023180"/>
    </source>
</evidence>
<keyword evidence="7" id="KW-0677">Repeat</keyword>
<dbReference type="PROSITE" id="PS51120">
    <property type="entry name" value="LDLRB"/>
    <property type="match status" value="2"/>
</dbReference>
<keyword evidence="9 17" id="KW-0472">Membrane</keyword>
<organism evidence="19 20">
    <name type="scientific">Pygocentrus nattereri</name>
    <name type="common">Red-bellied piranha</name>
    <dbReference type="NCBI Taxonomy" id="42514"/>
    <lineage>
        <taxon>Eukaryota</taxon>
        <taxon>Metazoa</taxon>
        <taxon>Chordata</taxon>
        <taxon>Craniata</taxon>
        <taxon>Vertebrata</taxon>
        <taxon>Euteleostomi</taxon>
        <taxon>Actinopterygii</taxon>
        <taxon>Neopterygii</taxon>
        <taxon>Teleostei</taxon>
        <taxon>Ostariophysi</taxon>
        <taxon>Characiformes</taxon>
        <taxon>Characoidei</taxon>
        <taxon>Pygocentrus</taxon>
    </lineage>
</organism>
<feature type="disulfide bond" evidence="14">
    <location>
        <begin position="358"/>
        <end position="373"/>
    </location>
</feature>
<dbReference type="InterPro" id="IPR002172">
    <property type="entry name" value="LDrepeatLR_classA_rpt"/>
</dbReference>
<evidence type="ECO:0000256" key="15">
    <source>
        <dbReference type="PROSITE-ProRule" id="PRU00461"/>
    </source>
</evidence>
<evidence type="ECO:0000256" key="17">
    <source>
        <dbReference type="SAM" id="Phobius"/>
    </source>
</evidence>
<reference evidence="19" key="2">
    <citation type="submission" date="2025-08" db="UniProtKB">
        <authorList>
            <consortium name="Ensembl"/>
        </authorList>
    </citation>
    <scope>IDENTIFICATION</scope>
</reference>
<dbReference type="STRING" id="42514.ENSPNAP00000005984"/>
<dbReference type="Gene3D" id="2.10.25.10">
    <property type="entry name" value="Laminin"/>
    <property type="match status" value="3"/>
</dbReference>
<dbReference type="Pfam" id="PF00058">
    <property type="entry name" value="Ldl_recept_b"/>
    <property type="match status" value="1"/>
</dbReference>
<dbReference type="PROSITE" id="PS01209">
    <property type="entry name" value="LDLRA_1"/>
    <property type="match status" value="5"/>
</dbReference>
<evidence type="ECO:0000256" key="2">
    <source>
        <dbReference type="ARBA" id="ARBA00004308"/>
    </source>
</evidence>
<dbReference type="GO" id="GO:0042562">
    <property type="term" value="F:hormone binding"/>
    <property type="evidence" value="ECO:0007669"/>
    <property type="project" value="TreeGrafter"/>
</dbReference>
<dbReference type="Proteomes" id="UP001501920">
    <property type="component" value="Chromosome 20"/>
</dbReference>
<evidence type="ECO:0000313" key="19">
    <source>
        <dbReference type="Ensembl" id="ENSPNAP00000005984.2"/>
    </source>
</evidence>
<feature type="region of interest" description="Disordered" evidence="16">
    <location>
        <begin position="1483"/>
        <end position="1525"/>
    </location>
</feature>
<evidence type="ECO:0000256" key="7">
    <source>
        <dbReference type="ARBA" id="ARBA00022737"/>
    </source>
</evidence>
<dbReference type="PANTHER" id="PTHR22722">
    <property type="entry name" value="LOW-DENSITY LIPOPROTEIN RECEPTOR-RELATED PROTEIN 2-RELATED"/>
    <property type="match status" value="1"/>
</dbReference>
<dbReference type="FunFam" id="4.10.400.10:FF:000034">
    <property type="entry name" value="Low-density lipoprotein receptor-related protein 2"/>
    <property type="match status" value="1"/>
</dbReference>
<evidence type="ECO:0000256" key="1">
    <source>
        <dbReference type="ARBA" id="ARBA00004167"/>
    </source>
</evidence>
<evidence type="ECO:0000256" key="5">
    <source>
        <dbReference type="ARBA" id="ARBA00022692"/>
    </source>
</evidence>
<dbReference type="InterPro" id="IPR036055">
    <property type="entry name" value="LDL_receptor-like_sf"/>
</dbReference>
<feature type="disulfide bond" evidence="14">
    <location>
        <begin position="397"/>
        <end position="412"/>
    </location>
</feature>
<dbReference type="SMART" id="SM00135">
    <property type="entry name" value="LY"/>
    <property type="match status" value="7"/>
</dbReference>
<dbReference type="InterPro" id="IPR000033">
    <property type="entry name" value="LDLR_classB_rpt"/>
</dbReference>
<dbReference type="CDD" id="cd00112">
    <property type="entry name" value="LDLa"/>
    <property type="match status" value="13"/>
</dbReference>
<feature type="repeat" description="LDL-receptor class B" evidence="15">
    <location>
        <begin position="789"/>
        <end position="832"/>
    </location>
</feature>
<feature type="compositionally biased region" description="Basic and acidic residues" evidence="16">
    <location>
        <begin position="1318"/>
        <end position="1327"/>
    </location>
</feature>
<dbReference type="InterPro" id="IPR023415">
    <property type="entry name" value="LDLR_class-A_CS"/>
</dbReference>
<dbReference type="GO" id="GO:0006898">
    <property type="term" value="P:receptor-mediated endocytosis"/>
    <property type="evidence" value="ECO:0007669"/>
    <property type="project" value="TreeGrafter"/>
</dbReference>
<dbReference type="InterPro" id="IPR049883">
    <property type="entry name" value="NOTCH1_EGF-like"/>
</dbReference>
<evidence type="ECO:0000256" key="3">
    <source>
        <dbReference type="ARBA" id="ARBA00022536"/>
    </source>
</evidence>
<dbReference type="PROSITE" id="PS01187">
    <property type="entry name" value="EGF_CA"/>
    <property type="match status" value="1"/>
</dbReference>
<feature type="disulfide bond" evidence="14">
    <location>
        <begin position="218"/>
        <end position="233"/>
    </location>
</feature>
<dbReference type="Gene3D" id="4.10.1220.10">
    <property type="entry name" value="EGF-type module"/>
    <property type="match status" value="3"/>
</dbReference>
<dbReference type="GO" id="GO:0012505">
    <property type="term" value="C:endomembrane system"/>
    <property type="evidence" value="ECO:0007669"/>
    <property type="project" value="UniProtKB-SubCell"/>
</dbReference>
<keyword evidence="5 17" id="KW-0812">Transmembrane</keyword>
<dbReference type="SUPFAM" id="SSF63825">
    <property type="entry name" value="YWTD domain"/>
    <property type="match status" value="2"/>
</dbReference>
<keyword evidence="10 13" id="KW-1015">Disulfide bond</keyword>
<dbReference type="GO" id="GO:0005509">
    <property type="term" value="F:calcium ion binding"/>
    <property type="evidence" value="ECO:0007669"/>
    <property type="project" value="InterPro"/>
</dbReference>
<feature type="disulfide bond" evidence="14">
    <location>
        <begin position="545"/>
        <end position="557"/>
    </location>
</feature>
<sequence length="1525" mass="164634">MSARSCASPRDRALIKRVRVGCVCWFAAMRSVCAALCAVLLLHAVTGELDPQQGEPPRCRLGTVPCKDGSDCVLFNHVCDGERDCADGSDEEDCTTECEKGQFQCAHGKMCIEQSQVCDDVAQCQDRSDELDCFKPAEGCGHRCGKLCLSEVLICDGRVDCEDGSDEADCDDESEAEEVEEVHAVGTDPPAVRPPLRCLLGSWACRDGTECIQYTHICDGEEDCRDGSDELECAEECEAGQFQCAHGKMCIEQSQVCDDVAQCQDRSDELDCFKPAEGCGHRCGKLCLSEVLICDGRVDCEDGSDEADCGDESVEAEEVEEVHAVGTDPPAVRPPLRCLLGSWACRDGTECIHYTHICDGEEDCRDGSDELECAEECEAGQFQCAHGKMCIEQSQVCDDVAQCQDRSDEMGCLKLGEDCEHQCGKLCLPGFFICDGYLDCEDGSDEANCGGRTCGNTEFQCASGQCVPISGRCDGIPDCRDHSDERNCSDWTECHEASCAESPVQCGQFQWPCASKTQCVPQSWRCDGTKDCADGSDEAACDSSCPPHQFQCRSSECLDPSVLCNGETDCMDGSDEGGACSTDACTDQSQCAHDCYSTPTGTSCWCRVGYRPVGGAVECVDVDECVETPAVCAHSCINSVGSFQCSCNHGYLLEPDGHTCTATGESYLLASVESELLLLDLQTSTVDVLLSSETLPALSLDYDMQKRSVYWADVEGVKWITLDKKGRGTLLKGVRAGSVAVDWVGRSLYWMDRVDGQINAVGLEGSEPVVIMYKDVEELQALALLPQKGLMFWSETGDEAQIGRAGMDGSDRQVLVQDSVRWPVGLAVDSLKERLYWTDEQLRCIGSATLDGDDVKLLQMMETPSPFSLSVFGDMVYWSDIHKGTIQRAHKVTGKQPQVLLNRPGLPLGLKVFHPLLQPSVANPCESMNCSHLCVLAPGLEGGVCKCPSELVLDEGGLVCHEPKDRTFLLLLSPTAVTQVTLQSRDAGVGLQDWPEHRRIDLPGVQELKKLDLVIQDKALYVWDAGRTSVGLFRVKDSGASQRGTLFSLLNNMLTAMAVDWVTLNLYWSSSSQSGLWVTSAKGTETTLILQDEVRNASSITLQPVAGRMCFTNRVQLGRVQLECSYMDGQKRNVVWVDAVQPVSLSLSNEENRLYWADTSLGVVASVGVDGTAYKEIRTEEGLVTFTLANKVLVWITRRGSTKCWFSNDQQGAMLWFEVKAEIVDVKAFSKPSQTGSNSCSISNGGCAQLCLPHPGGRTCLCGSAFLSINEMGCAPDPRCPSGTQPCVSGEECVPQERFCDGRPDCADRSDEICVQDEAKRIDDPKTNRFRPGSGSLPAGPRSFNTTVLVKNPGSDVDLSHGPKFPPPATPRSRDNVLVKSQDSKTRPASVRPSPTAKGSGSGVKVDSVDAAACGVRLCNGKGECVLQDGATVCQCMAGYSGPHCEEPLGSVVQEPVVYAAGGLCVAVIVLGVTVGIMQKRKAANQRQAGARETRMQDLEKSESVPAPPNSKESEQTEDGASAAD</sequence>
<comment type="caution">
    <text evidence="13">Lacks conserved residue(s) required for the propagation of feature annotation.</text>
</comment>
<dbReference type="GeneTree" id="ENSGT00940000162544"/>
<keyword evidence="4" id="KW-0254">Endocytosis</keyword>
<feature type="disulfide bond" evidence="14">
    <location>
        <begin position="79"/>
        <end position="94"/>
    </location>
</feature>
<dbReference type="Pfam" id="PF07645">
    <property type="entry name" value="EGF_CA"/>
    <property type="match status" value="1"/>
</dbReference>
<dbReference type="InterPro" id="IPR000152">
    <property type="entry name" value="EGF-type_Asp/Asn_hydroxyl_site"/>
</dbReference>
<dbReference type="GO" id="GO:0043235">
    <property type="term" value="C:receptor complex"/>
    <property type="evidence" value="ECO:0007669"/>
    <property type="project" value="TreeGrafter"/>
</dbReference>
<dbReference type="SMART" id="SM00181">
    <property type="entry name" value="EGF"/>
    <property type="match status" value="5"/>
</dbReference>
<feature type="disulfide bond" evidence="14">
    <location>
        <begin position="257"/>
        <end position="272"/>
    </location>
</feature>
<dbReference type="Pfam" id="PF00057">
    <property type="entry name" value="Ldl_recept_a"/>
    <property type="match status" value="10"/>
</dbReference>
<accession>A0A3B4C605</accession>
<feature type="region of interest" description="Disordered" evidence="16">
    <location>
        <begin position="1318"/>
        <end position="1405"/>
    </location>
</feature>
<feature type="repeat" description="LDL-receptor class B" evidence="15">
    <location>
        <begin position="833"/>
        <end position="875"/>
    </location>
</feature>
<feature type="domain" description="EGF-like" evidence="18">
    <location>
        <begin position="1410"/>
        <end position="1446"/>
    </location>
</feature>
<evidence type="ECO:0000256" key="9">
    <source>
        <dbReference type="ARBA" id="ARBA00023136"/>
    </source>
</evidence>
<evidence type="ECO:0000256" key="10">
    <source>
        <dbReference type="ARBA" id="ARBA00023157"/>
    </source>
</evidence>
<dbReference type="PROSITE" id="PS50068">
    <property type="entry name" value="LDLRA_2"/>
    <property type="match status" value="13"/>
</dbReference>
<evidence type="ECO:0000256" key="6">
    <source>
        <dbReference type="ARBA" id="ARBA00022729"/>
    </source>
</evidence>
<feature type="disulfide bond" evidence="14">
    <location>
        <begin position="155"/>
        <end position="170"/>
    </location>
</feature>
<dbReference type="PROSITE" id="PS00010">
    <property type="entry name" value="ASX_HYDROXYL"/>
    <property type="match status" value="1"/>
</dbReference>
<dbReference type="Ensembl" id="ENSPNAT00000004352.2">
    <property type="protein sequence ID" value="ENSPNAP00000005984.2"/>
    <property type="gene ID" value="ENSPNAG00000002077.2"/>
</dbReference>
<dbReference type="PROSITE" id="PS50026">
    <property type="entry name" value="EGF_3"/>
    <property type="match status" value="2"/>
</dbReference>
<dbReference type="FunFam" id="2.10.25.10:FF:000010">
    <property type="entry name" value="Pro-epidermal growth factor"/>
    <property type="match status" value="1"/>
</dbReference>
<dbReference type="PANTHER" id="PTHR22722:SF12">
    <property type="entry name" value="EGF-LIKE DOMAIN-CONTAINING PROTEIN"/>
    <property type="match status" value="1"/>
</dbReference>
<reference evidence="19" key="3">
    <citation type="submission" date="2025-09" db="UniProtKB">
        <authorList>
            <consortium name="Ensembl"/>
        </authorList>
    </citation>
    <scope>IDENTIFICATION</scope>
</reference>
<name>A0A3B4C605_PYGNA</name>
<dbReference type="FunFam" id="2.120.10.30:FF:000241">
    <property type="entry name" value="Low-density lipoprotein receptor-related protein 6"/>
    <property type="match status" value="1"/>
</dbReference>
<dbReference type="SMART" id="SM00192">
    <property type="entry name" value="LDLa"/>
    <property type="match status" value="13"/>
</dbReference>
<dbReference type="InterPro" id="IPR051221">
    <property type="entry name" value="LDLR-related"/>
</dbReference>
<dbReference type="Gene3D" id="2.120.10.30">
    <property type="entry name" value="TolB, C-terminal domain"/>
    <property type="match status" value="2"/>
</dbReference>
<dbReference type="FunFam" id="4.10.400.10:FF:000045">
    <property type="entry name" value="Low-density lipoprotein receptor-related protein 2"/>
    <property type="match status" value="1"/>
</dbReference>
<proteinExistence type="predicted"/>
<evidence type="ECO:0000256" key="8">
    <source>
        <dbReference type="ARBA" id="ARBA00022989"/>
    </source>
</evidence>
<feature type="disulfide bond" evidence="14">
    <location>
        <begin position="552"/>
        <end position="570"/>
    </location>
</feature>
<dbReference type="SMART" id="SM00179">
    <property type="entry name" value="EGF_CA"/>
    <property type="match status" value="2"/>
</dbReference>
<feature type="disulfide bond" evidence="13">
    <location>
        <begin position="1436"/>
        <end position="1445"/>
    </location>
</feature>
<keyword evidence="8 17" id="KW-1133">Transmembrane helix</keyword>
<evidence type="ECO:0000256" key="13">
    <source>
        <dbReference type="PROSITE-ProRule" id="PRU00076"/>
    </source>
</evidence>
<keyword evidence="11" id="KW-0675">Receptor</keyword>
<keyword evidence="20" id="KW-1185">Reference proteome</keyword>
<feature type="compositionally biased region" description="Basic and acidic residues" evidence="16">
    <location>
        <begin position="1372"/>
        <end position="1386"/>
    </location>
</feature>
<dbReference type="OMA" id="IEQRQVC"/>
<feature type="disulfide bond" evidence="14">
    <location>
        <begin position="461"/>
        <end position="479"/>
    </location>
</feature>
<evidence type="ECO:0000259" key="18">
    <source>
        <dbReference type="PROSITE" id="PS50026"/>
    </source>
</evidence>
<feature type="disulfide bond" evidence="14">
    <location>
        <begin position="526"/>
        <end position="541"/>
    </location>
</feature>
<feature type="disulfide bond" evidence="14">
    <location>
        <begin position="454"/>
        <end position="466"/>
    </location>
</feature>
<evidence type="ECO:0000256" key="11">
    <source>
        <dbReference type="ARBA" id="ARBA00023170"/>
    </source>
</evidence>
<dbReference type="InterPro" id="IPR018097">
    <property type="entry name" value="EGF_Ca-bd_CS"/>
</dbReference>
<evidence type="ECO:0000256" key="14">
    <source>
        <dbReference type="PROSITE-ProRule" id="PRU00124"/>
    </source>
</evidence>
<dbReference type="PRINTS" id="PR00261">
    <property type="entry name" value="LDLRECEPTOR"/>
</dbReference>
<dbReference type="SUPFAM" id="SSF57196">
    <property type="entry name" value="EGF/Laminin"/>
    <property type="match status" value="3"/>
</dbReference>
<protein>
    <recommendedName>
        <fullName evidence="18">EGF-like domain-containing protein</fullName>
    </recommendedName>
</protein>
<feature type="domain" description="EGF-like" evidence="18">
    <location>
        <begin position="621"/>
        <end position="661"/>
    </location>
</feature>
<keyword evidence="6" id="KW-0732">Signal</keyword>
<feature type="disulfide bond" evidence="14">
    <location>
        <begin position="118"/>
        <end position="133"/>
    </location>
</feature>
<evidence type="ECO:0000256" key="16">
    <source>
        <dbReference type="SAM" id="MobiDB-lite"/>
    </source>
</evidence>
<dbReference type="Gene3D" id="4.10.400.10">
    <property type="entry name" value="Low-density Lipoprotein Receptor"/>
    <property type="match status" value="10"/>
</dbReference>
<dbReference type="InterPro" id="IPR011042">
    <property type="entry name" value="6-blade_b-propeller_TolB-like"/>
</dbReference>
<comment type="subcellular location">
    <subcellularLocation>
        <location evidence="2">Endomembrane system</location>
    </subcellularLocation>
    <subcellularLocation>
        <location evidence="1">Membrane</location>
        <topology evidence="1">Single-pass membrane protein</topology>
    </subcellularLocation>
</comment>
<feature type="disulfide bond" evidence="14">
    <location>
        <begin position="473"/>
        <end position="488"/>
    </location>
</feature>